<keyword evidence="3 6" id="KW-1133">Transmembrane helix</keyword>
<feature type="domain" description="Rhodopsin" evidence="7">
    <location>
        <begin position="28"/>
        <end position="130"/>
    </location>
</feature>
<evidence type="ECO:0000256" key="2">
    <source>
        <dbReference type="ARBA" id="ARBA00022692"/>
    </source>
</evidence>
<dbReference type="OrthoDB" id="444631at2759"/>
<protein>
    <recommendedName>
        <fullName evidence="7">Rhodopsin domain-containing protein</fullName>
    </recommendedName>
</protein>
<keyword evidence="9" id="KW-1185">Reference proteome</keyword>
<feature type="transmembrane region" description="Helical" evidence="6">
    <location>
        <begin position="34"/>
        <end position="55"/>
    </location>
</feature>
<comment type="caution">
    <text evidence="8">The sequence shown here is derived from an EMBL/GenBank/DDBJ whole genome shotgun (WGS) entry which is preliminary data.</text>
</comment>
<dbReference type="PANTHER" id="PTHR33048:SF162">
    <property type="entry name" value="SATRATOXIN BIOSYNTHESIS SC1 CLUSTER PROTEIN 4"/>
    <property type="match status" value="1"/>
</dbReference>
<keyword evidence="4 6" id="KW-0472">Membrane</keyword>
<sequence length="316" mass="35996">MPSHLDVVIWIGTALAATFTVAGTRLQYLHNRRLYINDYLICLALIFQLTLSILYQIMSPPMYSLEAAMHDLEPVTASNILRFDYYLRLQFVATYVFWSALWSVKLTLLTFFWRMFESVRSHSRPFWFCMQADLEPFQISSPSSVYGATLAFYFSSISDIITDFLIMLTPFPLLSKLQINSRPKKILVIIFLLPLIVISLAILRLVDTNAEGTTVDPIRLAFFSTVEVSCSIIAACLPSMRLFFVPQSATSSPSLPSYSRRSEAPFESLPHEDLHPLQHFEKSRGPQASTGSVESILPPEDIYVRRDFLMCHAQQV</sequence>
<evidence type="ECO:0000313" key="9">
    <source>
        <dbReference type="Proteomes" id="UP000664534"/>
    </source>
</evidence>
<comment type="similarity">
    <text evidence="5">Belongs to the SAT4 family.</text>
</comment>
<evidence type="ECO:0000256" key="3">
    <source>
        <dbReference type="ARBA" id="ARBA00022989"/>
    </source>
</evidence>
<name>A0A8H3IZQ5_9LECA</name>
<dbReference type="Proteomes" id="UP000664534">
    <property type="component" value="Unassembled WGS sequence"/>
</dbReference>
<dbReference type="InterPro" id="IPR049326">
    <property type="entry name" value="Rhodopsin_dom_fungi"/>
</dbReference>
<proteinExistence type="inferred from homology"/>
<feature type="transmembrane region" description="Helical" evidence="6">
    <location>
        <begin position="218"/>
        <end position="237"/>
    </location>
</feature>
<dbReference type="PANTHER" id="PTHR33048">
    <property type="entry name" value="PTH11-LIKE INTEGRAL MEMBRANE PROTEIN (AFU_ORTHOLOGUE AFUA_5G11245)"/>
    <property type="match status" value="1"/>
</dbReference>
<evidence type="ECO:0000256" key="6">
    <source>
        <dbReference type="SAM" id="Phobius"/>
    </source>
</evidence>
<dbReference type="AlphaFoldDB" id="A0A8H3IZQ5"/>
<organism evidence="8 9">
    <name type="scientific">Imshaugia aleurites</name>
    <dbReference type="NCBI Taxonomy" id="172621"/>
    <lineage>
        <taxon>Eukaryota</taxon>
        <taxon>Fungi</taxon>
        <taxon>Dikarya</taxon>
        <taxon>Ascomycota</taxon>
        <taxon>Pezizomycotina</taxon>
        <taxon>Lecanoromycetes</taxon>
        <taxon>OSLEUM clade</taxon>
        <taxon>Lecanoromycetidae</taxon>
        <taxon>Lecanorales</taxon>
        <taxon>Lecanorineae</taxon>
        <taxon>Parmeliaceae</taxon>
        <taxon>Imshaugia</taxon>
    </lineage>
</organism>
<comment type="subcellular location">
    <subcellularLocation>
        <location evidence="1">Membrane</location>
        <topology evidence="1">Multi-pass membrane protein</topology>
    </subcellularLocation>
</comment>
<keyword evidence="2 6" id="KW-0812">Transmembrane</keyword>
<evidence type="ECO:0000259" key="7">
    <source>
        <dbReference type="Pfam" id="PF20684"/>
    </source>
</evidence>
<accession>A0A8H3IZQ5</accession>
<dbReference type="EMBL" id="CAJPDT010000086">
    <property type="protein sequence ID" value="CAF9935799.1"/>
    <property type="molecule type" value="Genomic_DNA"/>
</dbReference>
<feature type="domain" description="Rhodopsin" evidence="7">
    <location>
        <begin position="148"/>
        <end position="243"/>
    </location>
</feature>
<gene>
    <name evidence="8" type="ORF">IMSHALPRED_010355</name>
</gene>
<dbReference type="InterPro" id="IPR052337">
    <property type="entry name" value="SAT4-like"/>
</dbReference>
<evidence type="ECO:0000256" key="5">
    <source>
        <dbReference type="ARBA" id="ARBA00038359"/>
    </source>
</evidence>
<dbReference type="GO" id="GO:0016020">
    <property type="term" value="C:membrane"/>
    <property type="evidence" value="ECO:0007669"/>
    <property type="project" value="UniProtKB-SubCell"/>
</dbReference>
<feature type="transmembrane region" description="Helical" evidence="6">
    <location>
        <begin position="186"/>
        <end position="206"/>
    </location>
</feature>
<evidence type="ECO:0000256" key="1">
    <source>
        <dbReference type="ARBA" id="ARBA00004141"/>
    </source>
</evidence>
<dbReference type="Pfam" id="PF20684">
    <property type="entry name" value="Fung_rhodopsin"/>
    <property type="match status" value="2"/>
</dbReference>
<evidence type="ECO:0000256" key="4">
    <source>
        <dbReference type="ARBA" id="ARBA00023136"/>
    </source>
</evidence>
<feature type="transmembrane region" description="Helical" evidence="6">
    <location>
        <begin position="7"/>
        <end position="28"/>
    </location>
</feature>
<feature type="transmembrane region" description="Helical" evidence="6">
    <location>
        <begin position="92"/>
        <end position="116"/>
    </location>
</feature>
<reference evidence="8" key="1">
    <citation type="submission" date="2021-03" db="EMBL/GenBank/DDBJ databases">
        <authorList>
            <person name="Tagirdzhanova G."/>
        </authorList>
    </citation>
    <scope>NUCLEOTIDE SEQUENCE</scope>
</reference>
<evidence type="ECO:0000313" key="8">
    <source>
        <dbReference type="EMBL" id="CAF9935799.1"/>
    </source>
</evidence>